<name>A0A1Y2GP07_9FUNG</name>
<dbReference type="AlphaFoldDB" id="A0A1Y2GP07"/>
<evidence type="ECO:0000313" key="2">
    <source>
        <dbReference type="EMBL" id="ORZ17418.1"/>
    </source>
</evidence>
<organism evidence="2 3">
    <name type="scientific">Lobosporangium transversale</name>
    <dbReference type="NCBI Taxonomy" id="64571"/>
    <lineage>
        <taxon>Eukaryota</taxon>
        <taxon>Fungi</taxon>
        <taxon>Fungi incertae sedis</taxon>
        <taxon>Mucoromycota</taxon>
        <taxon>Mortierellomycotina</taxon>
        <taxon>Mortierellomycetes</taxon>
        <taxon>Mortierellales</taxon>
        <taxon>Mortierellaceae</taxon>
        <taxon>Lobosporangium</taxon>
    </lineage>
</organism>
<dbReference type="RefSeq" id="XP_021881805.1">
    <property type="nucleotide sequence ID" value="XM_022030060.1"/>
</dbReference>
<dbReference type="Pfam" id="PF10259">
    <property type="entry name" value="Rogdi_lz"/>
    <property type="match status" value="2"/>
</dbReference>
<feature type="compositionally biased region" description="Basic residues" evidence="1">
    <location>
        <begin position="538"/>
        <end position="552"/>
    </location>
</feature>
<sequence length="677" mass="71743">MAPLTTLEEELAEEERVLRTEQEWFLTTQVEPNLRTIQLALVACQEAARLQDDTKGALTLAISSGNNDTLKGYVTLSGSFIVKGELTIKLPKLAVVKTAIHSYVPINATAPSSGATGLSIPALSNASSTAVSSAASSIKMDIGATTANTENTSSEATTATTTASDPATSTLTVASAPRREEGEEKEEGEGDEEGDEGSMTGPQSVTVPMQGPNLILQQTLGSLPHSSATVTATTGGTTSGTGTGTTTPTSSAPPSGTAAVVITATSGSLLAPAVVVPLPPSNTNQLLHSHRTPGHVTQPYLLEQIKDVQNHIMEAMHRLEDYWAMIIASNNNNGFGSNSHHLERQEQANATSSSSSSPSSLSSKTPLTLDIQETTRTLKTLLGLVERHIRAAIDAMARPRKEKLYPFRVCDPKIFSPALSEDFVIEFFIRDSQVVCAAYALQLTGGNTSGSYSGGNTRTNYLQQTPTGAPTQSSSGSSPSLEGHHLRHQHLHGPSNTSQQQHQQQQQQQKGATQAGRDGGDRGNQKGQATLRPPSPVSHHHTISSQPNHHHQQQQLASKALPWSPSRSPSSSQQPRYAGSEYQPNSSATTSLIPPTNESVVLPASSKVGQTSKGGINKYRGKIATTIEDKVVQVESPMLTEITTRLIQAENLCRRLAQFLALHESVATPPNAKLAGE</sequence>
<feature type="compositionally biased region" description="Low complexity" evidence="1">
    <location>
        <begin position="244"/>
        <end position="256"/>
    </location>
</feature>
<dbReference type="InParanoid" id="A0A1Y2GP07"/>
<dbReference type="STRING" id="64571.A0A1Y2GP07"/>
<gene>
    <name evidence="2" type="ORF">BCR41DRAFT_421659</name>
</gene>
<feature type="compositionally biased region" description="Acidic residues" evidence="1">
    <location>
        <begin position="183"/>
        <end position="196"/>
    </location>
</feature>
<feature type="region of interest" description="Disordered" evidence="1">
    <location>
        <begin position="146"/>
        <end position="209"/>
    </location>
</feature>
<keyword evidence="3" id="KW-1185">Reference proteome</keyword>
<dbReference type="PANTHER" id="PTHR13618:SF1">
    <property type="entry name" value="PROTEIN ROGDI HOMOLOG"/>
    <property type="match status" value="1"/>
</dbReference>
<dbReference type="EMBL" id="MCFF01000016">
    <property type="protein sequence ID" value="ORZ17418.1"/>
    <property type="molecule type" value="Genomic_DNA"/>
</dbReference>
<feature type="compositionally biased region" description="Low complexity" evidence="1">
    <location>
        <begin position="499"/>
        <end position="509"/>
    </location>
</feature>
<evidence type="ECO:0000256" key="1">
    <source>
        <dbReference type="SAM" id="MobiDB-lite"/>
    </source>
</evidence>
<accession>A0A1Y2GP07</accession>
<dbReference type="PANTHER" id="PTHR13618">
    <property type="entry name" value="LEUCINE ZIPPER CONTAINING TRANSCRIPTION FACTOR LZF1"/>
    <property type="match status" value="1"/>
</dbReference>
<feature type="region of interest" description="Disordered" evidence="1">
    <location>
        <begin position="446"/>
        <end position="613"/>
    </location>
</feature>
<feature type="region of interest" description="Disordered" evidence="1">
    <location>
        <begin position="336"/>
        <end position="368"/>
    </location>
</feature>
<dbReference type="GeneID" id="33571903"/>
<dbReference type="InterPro" id="IPR028241">
    <property type="entry name" value="RAVE2/Rogdi"/>
</dbReference>
<dbReference type="Proteomes" id="UP000193648">
    <property type="component" value="Unassembled WGS sequence"/>
</dbReference>
<feature type="compositionally biased region" description="Low complexity" evidence="1">
    <location>
        <begin position="226"/>
        <end position="236"/>
    </location>
</feature>
<feature type="compositionally biased region" description="Low complexity" evidence="1">
    <location>
        <begin position="446"/>
        <end position="480"/>
    </location>
</feature>
<evidence type="ECO:0000313" key="3">
    <source>
        <dbReference type="Proteomes" id="UP000193648"/>
    </source>
</evidence>
<feature type="region of interest" description="Disordered" evidence="1">
    <location>
        <begin position="226"/>
        <end position="256"/>
    </location>
</feature>
<proteinExistence type="predicted"/>
<feature type="compositionally biased region" description="Low complexity" evidence="1">
    <location>
        <begin position="146"/>
        <end position="172"/>
    </location>
</feature>
<feature type="compositionally biased region" description="Low complexity" evidence="1">
    <location>
        <begin position="564"/>
        <end position="576"/>
    </location>
</feature>
<dbReference type="OrthoDB" id="66510at2759"/>
<feature type="compositionally biased region" description="Low complexity" evidence="1">
    <location>
        <begin position="351"/>
        <end position="368"/>
    </location>
</feature>
<dbReference type="GO" id="GO:0043291">
    <property type="term" value="C:RAVE complex"/>
    <property type="evidence" value="ECO:0007669"/>
    <property type="project" value="TreeGrafter"/>
</dbReference>
<feature type="compositionally biased region" description="Polar residues" evidence="1">
    <location>
        <begin position="582"/>
        <end position="599"/>
    </location>
</feature>
<reference evidence="2 3" key="1">
    <citation type="submission" date="2016-07" db="EMBL/GenBank/DDBJ databases">
        <title>Pervasive Adenine N6-methylation of Active Genes in Fungi.</title>
        <authorList>
            <consortium name="DOE Joint Genome Institute"/>
            <person name="Mondo S.J."/>
            <person name="Dannebaum R.O."/>
            <person name="Kuo R.C."/>
            <person name="Labutti K."/>
            <person name="Haridas S."/>
            <person name="Kuo A."/>
            <person name="Salamov A."/>
            <person name="Ahrendt S.R."/>
            <person name="Lipzen A."/>
            <person name="Sullivan W."/>
            <person name="Andreopoulos W.B."/>
            <person name="Clum A."/>
            <person name="Lindquist E."/>
            <person name="Daum C."/>
            <person name="Ramamoorthy G.K."/>
            <person name="Gryganskyi A."/>
            <person name="Culley D."/>
            <person name="Magnuson J.K."/>
            <person name="James T.Y."/>
            <person name="O'Malley M.A."/>
            <person name="Stajich J.E."/>
            <person name="Spatafora J.W."/>
            <person name="Visel A."/>
            <person name="Grigoriev I.V."/>
        </authorList>
    </citation>
    <scope>NUCLEOTIDE SEQUENCE [LARGE SCALE GENOMIC DNA]</scope>
    <source>
        <strain evidence="2 3">NRRL 3116</strain>
    </source>
</reference>
<comment type="caution">
    <text evidence="2">The sequence shown here is derived from an EMBL/GenBank/DDBJ whole genome shotgun (WGS) entry which is preliminary data.</text>
</comment>
<protein>
    <submittedName>
        <fullName evidence="2">Uncharacterized protein</fullName>
    </submittedName>
</protein>